<organism evidence="2 3">
    <name type="scientific">Penicillium chrysogenum</name>
    <name type="common">Penicillium notatum</name>
    <dbReference type="NCBI Taxonomy" id="5076"/>
    <lineage>
        <taxon>Eukaryota</taxon>
        <taxon>Fungi</taxon>
        <taxon>Dikarya</taxon>
        <taxon>Ascomycota</taxon>
        <taxon>Pezizomycotina</taxon>
        <taxon>Eurotiomycetes</taxon>
        <taxon>Eurotiomycetidae</taxon>
        <taxon>Eurotiales</taxon>
        <taxon>Aspergillaceae</taxon>
        <taxon>Penicillium</taxon>
        <taxon>Penicillium chrysogenum species complex</taxon>
    </lineage>
</organism>
<keyword evidence="3" id="KW-1185">Reference proteome</keyword>
<dbReference type="EMBL" id="JAPVEB010000006">
    <property type="protein sequence ID" value="KAJ5261503.1"/>
    <property type="molecule type" value="Genomic_DNA"/>
</dbReference>
<reference evidence="2 3" key="1">
    <citation type="journal article" date="2023" name="IMA Fungus">
        <title>Comparative genomic study of the Penicillium genus elucidates a diverse pangenome and 15 lateral gene transfer events.</title>
        <authorList>
            <person name="Petersen C."/>
            <person name="Sorensen T."/>
            <person name="Nielsen M.R."/>
            <person name="Sondergaard T.E."/>
            <person name="Sorensen J.L."/>
            <person name="Fitzpatrick D.A."/>
            <person name="Frisvad J.C."/>
            <person name="Nielsen K.L."/>
        </authorList>
    </citation>
    <scope>NUCLEOTIDE SEQUENCE [LARGE SCALE GENOMIC DNA]</scope>
    <source>
        <strain evidence="2 3">IBT 3361</strain>
    </source>
</reference>
<keyword evidence="1" id="KW-1133">Transmembrane helix</keyword>
<keyword evidence="1" id="KW-0472">Membrane</keyword>
<dbReference type="Proteomes" id="UP001220256">
    <property type="component" value="Unassembled WGS sequence"/>
</dbReference>
<evidence type="ECO:0000313" key="3">
    <source>
        <dbReference type="Proteomes" id="UP001220256"/>
    </source>
</evidence>
<comment type="caution">
    <text evidence="2">The sequence shown here is derived from an EMBL/GenBank/DDBJ whole genome shotgun (WGS) entry which is preliminary data.</text>
</comment>
<proteinExistence type="predicted"/>
<accession>A0ABQ8W9L6</accession>
<evidence type="ECO:0000256" key="1">
    <source>
        <dbReference type="SAM" id="Phobius"/>
    </source>
</evidence>
<gene>
    <name evidence="2" type="ORF">N7505_008370</name>
</gene>
<name>A0ABQ8W9L6_PENCH</name>
<sequence>MDHVTQGPELIRGATNAQAISISIPPQPTSFPLALALYSFFFFFPILYLVLGVLEFALPNPLENRPPRPLARALSDPSPHSYLPLYPPPQFDSRDFARALFPSLLHRPPPRVITWREGEYTLGNNSDPG</sequence>
<evidence type="ECO:0000313" key="2">
    <source>
        <dbReference type="EMBL" id="KAJ5261503.1"/>
    </source>
</evidence>
<protein>
    <submittedName>
        <fullName evidence="2">Uncharacterized protein</fullName>
    </submittedName>
</protein>
<keyword evidence="1" id="KW-0812">Transmembrane</keyword>
<feature type="transmembrane region" description="Helical" evidence="1">
    <location>
        <begin position="35"/>
        <end position="58"/>
    </location>
</feature>